<dbReference type="SUPFAM" id="SSF52540">
    <property type="entry name" value="P-loop containing nucleoside triphosphate hydrolases"/>
    <property type="match status" value="1"/>
</dbReference>
<dbReference type="Proteomes" id="UP000246085">
    <property type="component" value="Chromosome BRAD3257"/>
</dbReference>
<dbReference type="InterPro" id="IPR050166">
    <property type="entry name" value="ABC_transporter_ATP-bind"/>
</dbReference>
<gene>
    <name evidence="7" type="ORF">BRAD3257_5182</name>
</gene>
<name>A0A2U3Q459_9BRAD</name>
<dbReference type="InterPro" id="IPR017871">
    <property type="entry name" value="ABC_transporter-like_CS"/>
</dbReference>
<evidence type="ECO:0000256" key="4">
    <source>
        <dbReference type="ARBA" id="ARBA00022840"/>
    </source>
</evidence>
<dbReference type="PANTHER" id="PTHR42788">
    <property type="entry name" value="TAURINE IMPORT ATP-BINDING PROTEIN-RELATED"/>
    <property type="match status" value="1"/>
</dbReference>
<organism evidence="7 8">
    <name type="scientific">Bradyrhizobium vignae</name>
    <dbReference type="NCBI Taxonomy" id="1549949"/>
    <lineage>
        <taxon>Bacteria</taxon>
        <taxon>Pseudomonadati</taxon>
        <taxon>Pseudomonadota</taxon>
        <taxon>Alphaproteobacteria</taxon>
        <taxon>Hyphomicrobiales</taxon>
        <taxon>Nitrobacteraceae</taxon>
        <taxon>Bradyrhizobium</taxon>
    </lineage>
</organism>
<sequence length="327" mass="35954">MQFGARAAQIESGDLAQVLARSLNSRAPISGIWLACTLTVMRMQPKTQLDRQPRPEGAAATAIELSEASVTFGRGDRAVPALSKTTLKIADGEFVALVGPSGCGKSTILRLVSGLVQPTSGVVIVGGREVAARAMRVGMAFQNPTMLPWMTIERNIMLPLKIVEPFRSNFRRLRKTEFRDKANALLEQVGLKGFGSRYPWQLSGGMLQRANLCRALIHEPRMLLLDEPFGALDQFTREELWAILQTLWMTHKPTVLLVTHDLREAGFLASRICVMSARPGRILDDSRVGFARPRTVAMTFEPDFVALNQKLRAFIEDARSAAVQGAG</sequence>
<keyword evidence="2" id="KW-0813">Transport</keyword>
<evidence type="ECO:0000313" key="8">
    <source>
        <dbReference type="Proteomes" id="UP000246085"/>
    </source>
</evidence>
<dbReference type="SMART" id="SM00382">
    <property type="entry name" value="AAA"/>
    <property type="match status" value="1"/>
</dbReference>
<dbReference type="EMBL" id="LS398110">
    <property type="protein sequence ID" value="SPP96138.1"/>
    <property type="molecule type" value="Genomic_DNA"/>
</dbReference>
<dbReference type="InterPro" id="IPR003593">
    <property type="entry name" value="AAA+_ATPase"/>
</dbReference>
<feature type="domain" description="ABC transporter" evidence="6">
    <location>
        <begin position="65"/>
        <end position="302"/>
    </location>
</feature>
<reference evidence="7 8" key="1">
    <citation type="submission" date="2018-03" db="EMBL/GenBank/DDBJ databases">
        <authorList>
            <person name="Gully D."/>
        </authorList>
    </citation>
    <scope>NUCLEOTIDE SEQUENCE [LARGE SCALE GENOMIC DNA]</scope>
    <source>
        <strain evidence="7">ORS3257</strain>
    </source>
</reference>
<dbReference type="CDD" id="cd03293">
    <property type="entry name" value="ABC_NrtD_SsuB_transporters"/>
    <property type="match status" value="1"/>
</dbReference>
<evidence type="ECO:0000313" key="7">
    <source>
        <dbReference type="EMBL" id="SPP96138.1"/>
    </source>
</evidence>
<evidence type="ECO:0000256" key="3">
    <source>
        <dbReference type="ARBA" id="ARBA00022741"/>
    </source>
</evidence>
<dbReference type="InterPro" id="IPR003439">
    <property type="entry name" value="ABC_transporter-like_ATP-bd"/>
</dbReference>
<dbReference type="Gene3D" id="3.40.50.300">
    <property type="entry name" value="P-loop containing nucleotide triphosphate hydrolases"/>
    <property type="match status" value="1"/>
</dbReference>
<dbReference type="GO" id="GO:0005524">
    <property type="term" value="F:ATP binding"/>
    <property type="evidence" value="ECO:0007669"/>
    <property type="project" value="UniProtKB-KW"/>
</dbReference>
<comment type="function">
    <text evidence="5">Involved in beta-(1--&gt;2)glucan export. Transmembrane domains (TMD) form a pore in the inner membrane and the ATP-binding domain (NBD) is responsible for energy generation.</text>
</comment>
<dbReference type="InterPro" id="IPR027417">
    <property type="entry name" value="P-loop_NTPase"/>
</dbReference>
<evidence type="ECO:0000256" key="5">
    <source>
        <dbReference type="ARBA" id="ARBA00024722"/>
    </source>
</evidence>
<evidence type="ECO:0000256" key="1">
    <source>
        <dbReference type="ARBA" id="ARBA00005417"/>
    </source>
</evidence>
<proteinExistence type="inferred from homology"/>
<dbReference type="PANTHER" id="PTHR42788:SF13">
    <property type="entry name" value="ALIPHATIC SULFONATES IMPORT ATP-BINDING PROTEIN SSUB"/>
    <property type="match status" value="1"/>
</dbReference>
<evidence type="ECO:0000256" key="2">
    <source>
        <dbReference type="ARBA" id="ARBA00022448"/>
    </source>
</evidence>
<dbReference type="GO" id="GO:0016887">
    <property type="term" value="F:ATP hydrolysis activity"/>
    <property type="evidence" value="ECO:0007669"/>
    <property type="project" value="InterPro"/>
</dbReference>
<dbReference type="AlphaFoldDB" id="A0A2U3Q459"/>
<dbReference type="PROSITE" id="PS00211">
    <property type="entry name" value="ABC_TRANSPORTER_1"/>
    <property type="match status" value="1"/>
</dbReference>
<dbReference type="KEGG" id="bvz:BRAD3257_5182"/>
<dbReference type="Pfam" id="PF00005">
    <property type="entry name" value="ABC_tran"/>
    <property type="match status" value="1"/>
</dbReference>
<accession>A0A2U3Q459</accession>
<evidence type="ECO:0000259" key="6">
    <source>
        <dbReference type="PROSITE" id="PS50893"/>
    </source>
</evidence>
<comment type="similarity">
    <text evidence="1">Belongs to the ABC transporter superfamily.</text>
</comment>
<dbReference type="PROSITE" id="PS50893">
    <property type="entry name" value="ABC_TRANSPORTER_2"/>
    <property type="match status" value="1"/>
</dbReference>
<keyword evidence="3" id="KW-0547">Nucleotide-binding</keyword>
<keyword evidence="4" id="KW-0067">ATP-binding</keyword>
<protein>
    <recommendedName>
        <fullName evidence="6">ABC transporter domain-containing protein</fullName>
    </recommendedName>
</protein>